<dbReference type="InterPro" id="IPR049040">
    <property type="entry name" value="RMC1_N"/>
</dbReference>
<dbReference type="Pfam" id="PF21029">
    <property type="entry name" value="RMC1_N"/>
    <property type="match status" value="1"/>
</dbReference>
<proteinExistence type="predicted"/>
<evidence type="ECO:0000259" key="1">
    <source>
        <dbReference type="Pfam" id="PF07035"/>
    </source>
</evidence>
<dbReference type="AlphaFoldDB" id="A0A8J2LGG6"/>
<gene>
    <name evidence="3" type="ORF">AFUS01_LOCUS43288</name>
</gene>
<dbReference type="GO" id="GO:0035658">
    <property type="term" value="C:Mon1-Ccz1 complex"/>
    <property type="evidence" value="ECO:0007669"/>
    <property type="project" value="InterPro"/>
</dbReference>
<dbReference type="GO" id="GO:0005765">
    <property type="term" value="C:lysosomal membrane"/>
    <property type="evidence" value="ECO:0007669"/>
    <property type="project" value="TreeGrafter"/>
</dbReference>
<dbReference type="GO" id="GO:0010506">
    <property type="term" value="P:regulation of autophagy"/>
    <property type="evidence" value="ECO:0007669"/>
    <property type="project" value="InterPro"/>
</dbReference>
<dbReference type="Pfam" id="PF07035">
    <property type="entry name" value="RMC1_C"/>
    <property type="match status" value="1"/>
</dbReference>
<evidence type="ECO:0000313" key="3">
    <source>
        <dbReference type="EMBL" id="CAG7833695.1"/>
    </source>
</evidence>
<dbReference type="OrthoDB" id="26384at2759"/>
<organism evidence="3 4">
    <name type="scientific">Allacma fusca</name>
    <dbReference type="NCBI Taxonomy" id="39272"/>
    <lineage>
        <taxon>Eukaryota</taxon>
        <taxon>Metazoa</taxon>
        <taxon>Ecdysozoa</taxon>
        <taxon>Arthropoda</taxon>
        <taxon>Hexapoda</taxon>
        <taxon>Collembola</taxon>
        <taxon>Symphypleona</taxon>
        <taxon>Sminthuridae</taxon>
        <taxon>Allacma</taxon>
    </lineage>
</organism>
<dbReference type="InterPro" id="IPR040371">
    <property type="entry name" value="RMC1"/>
</dbReference>
<feature type="domain" description="Regulator of MON1-CCZ1 complex N-terminal" evidence="2">
    <location>
        <begin position="31"/>
        <end position="150"/>
    </location>
</feature>
<dbReference type="InterPro" id="IPR009755">
    <property type="entry name" value="RMC1_C"/>
</dbReference>
<dbReference type="PANTHER" id="PTHR12897">
    <property type="entry name" value="COLON CANCER-ASSOCIATED PROTEIN MIC1"/>
    <property type="match status" value="1"/>
</dbReference>
<dbReference type="Proteomes" id="UP000708208">
    <property type="component" value="Unassembled WGS sequence"/>
</dbReference>
<dbReference type="EMBL" id="CAJVCH010569982">
    <property type="protein sequence ID" value="CAG7833695.1"/>
    <property type="molecule type" value="Genomic_DNA"/>
</dbReference>
<accession>A0A8J2LGG6</accession>
<evidence type="ECO:0000259" key="2">
    <source>
        <dbReference type="Pfam" id="PF21029"/>
    </source>
</evidence>
<reference evidence="3" key="1">
    <citation type="submission" date="2021-06" db="EMBL/GenBank/DDBJ databases">
        <authorList>
            <person name="Hodson N. C."/>
            <person name="Mongue J. A."/>
            <person name="Jaron S. K."/>
        </authorList>
    </citation>
    <scope>NUCLEOTIDE SEQUENCE</scope>
</reference>
<evidence type="ECO:0008006" key="5">
    <source>
        <dbReference type="Google" id="ProtNLM"/>
    </source>
</evidence>
<feature type="domain" description="Mic1" evidence="1">
    <location>
        <begin position="391"/>
        <end position="633"/>
    </location>
</feature>
<dbReference type="GO" id="GO:0031902">
    <property type="term" value="C:late endosome membrane"/>
    <property type="evidence" value="ECO:0007669"/>
    <property type="project" value="TreeGrafter"/>
</dbReference>
<keyword evidence="4" id="KW-1185">Reference proteome</keyword>
<comment type="caution">
    <text evidence="3">The sequence shown here is derived from an EMBL/GenBank/DDBJ whole genome shotgun (WGS) entry which is preliminary data.</text>
</comment>
<name>A0A8J2LGG6_9HEXA</name>
<protein>
    <recommendedName>
        <fullName evidence="5">Mic1 domain-containing protein</fullName>
    </recommendedName>
</protein>
<evidence type="ECO:0000313" key="4">
    <source>
        <dbReference type="Proteomes" id="UP000708208"/>
    </source>
</evidence>
<sequence length="665" mass="74942">MDAEFTEEDSIYLNLCEKPIRFEPVSKAISVFYDDANQQVFAVRSGGATGVVVKGPKVNLNCTFRMEDKGAVLSIKFSPDQKILAVQRSSHSVEFLNFAGSTDNLLEYSQTSKNKNASILGFVWISPLEILFVTKLGLELFQLYPDKRMLKYLRNVNFTVEWFLHSPENNILVVSSPGGIVQPFQLKPGNIYKFPKLDLDSANVSRNSAGRQGILERDTSIVTLYNQTAVLILRHKPRATAGTGAEVDVYILSKDGSTPKTHVLRLETSGRFAINVIDNVIIVHHQASKTSMLFDIRLSGNVEGPVTYHHAVVVAMPIKSFKLKLLVAPSPSLSESSEISCESYSSNWVVFQPNVIIDAKLGCLWFLELSLEPIKKLIPDKIRLVEFLLQRKNGKLFLMKLLQNDVLTPDSDLALVGGILDKLNDNYRSFLNVELQSQMALPTSGKFETLTTKGNILIDQQDLYTHIFSNFPNCENITDQYIIFALTEYIRSLIRYQIPVQHYIYELIINAMVRQKSFNQLHQFLQYQVVTDSKPLACLLLSLEGVYPAAHQLALDMLKRLSTANELIVEILLNKQKIISAVRFVQSCGRADHVSARKFLDAAMKTGDRLVFFSVFKFFEERNLRLNGTPVFPPNELCDIYIQHFITTFGRTSAITTIFGDKDGV</sequence>
<dbReference type="PANTHER" id="PTHR12897:SF4">
    <property type="entry name" value="REGULATOR OF MON1-CCZ1 COMPLEX"/>
    <property type="match status" value="1"/>
</dbReference>